<evidence type="ECO:0000313" key="2">
    <source>
        <dbReference type="Proteomes" id="UP000215590"/>
    </source>
</evidence>
<name>A0A256G2A6_9HYPH</name>
<accession>A0A256G2A6</accession>
<comment type="caution">
    <text evidence="1">The sequence shown here is derived from an EMBL/GenBank/DDBJ whole genome shotgun (WGS) entry which is preliminary data.</text>
</comment>
<dbReference type="EMBL" id="NNRJ01000012">
    <property type="protein sequence ID" value="OYR21234.1"/>
    <property type="molecule type" value="Genomic_DNA"/>
</dbReference>
<protein>
    <submittedName>
        <fullName evidence="1">Uncharacterized protein</fullName>
    </submittedName>
</protein>
<dbReference type="RefSeq" id="WP_143850898.1">
    <property type="nucleotide sequence ID" value="NZ_JBHEEK010000005.1"/>
</dbReference>
<gene>
    <name evidence="1" type="ORF">CEV31_0856</name>
</gene>
<proteinExistence type="predicted"/>
<evidence type="ECO:0000313" key="1">
    <source>
        <dbReference type="EMBL" id="OYR21234.1"/>
    </source>
</evidence>
<reference evidence="1 2" key="1">
    <citation type="submission" date="2017-07" db="EMBL/GenBank/DDBJ databases">
        <title>Phylogenetic study on the rhizospheric bacterium Ochrobactrum sp. A44.</title>
        <authorList>
            <person name="Krzyzanowska D.M."/>
            <person name="Ossowicki A."/>
            <person name="Rajewska M."/>
            <person name="Maciag T."/>
            <person name="Kaczynski Z."/>
            <person name="Czerwicka M."/>
            <person name="Jafra S."/>
        </authorList>
    </citation>
    <scope>NUCLEOTIDE SEQUENCE [LARGE SCALE GENOMIC DNA]</scope>
    <source>
        <strain evidence="1 2">DSM 7216</strain>
    </source>
</reference>
<keyword evidence="2" id="KW-1185">Reference proteome</keyword>
<dbReference type="AlphaFoldDB" id="A0A256G2A6"/>
<dbReference type="OrthoDB" id="7596934at2"/>
<sequence length="201" mass="22155">MNAFAFITTFTIVGTVLVLIFVVMRGNAVAEELGKRLAAIPDFEPNVSHVTSMCKNAIAIDVQRQKVAIIEDIVRVKKFTTQPAIIEFHEIIAVEVVRDNASLTKFNRGSQLKGAAVGGILLGPAGMLLGGLSGSRREKTKVCRLSLKIYTTNIIDPVCEIFFMDIPAPGADMQTANHLIRDMDQWYGRLRAIIERQKAEL</sequence>
<dbReference type="Proteomes" id="UP000215590">
    <property type="component" value="Unassembled WGS sequence"/>
</dbReference>
<organism evidence="1 2">
    <name type="scientific">Brucella thiophenivorans</name>
    <dbReference type="NCBI Taxonomy" id="571255"/>
    <lineage>
        <taxon>Bacteria</taxon>
        <taxon>Pseudomonadati</taxon>
        <taxon>Pseudomonadota</taxon>
        <taxon>Alphaproteobacteria</taxon>
        <taxon>Hyphomicrobiales</taxon>
        <taxon>Brucellaceae</taxon>
        <taxon>Brucella/Ochrobactrum group</taxon>
        <taxon>Brucella</taxon>
    </lineage>
</organism>